<organism evidence="3 4">
    <name type="scientific">Mucilaginibacter antarcticus</name>
    <dbReference type="NCBI Taxonomy" id="1855725"/>
    <lineage>
        <taxon>Bacteria</taxon>
        <taxon>Pseudomonadati</taxon>
        <taxon>Bacteroidota</taxon>
        <taxon>Sphingobacteriia</taxon>
        <taxon>Sphingobacteriales</taxon>
        <taxon>Sphingobacteriaceae</taxon>
        <taxon>Mucilaginibacter</taxon>
    </lineage>
</organism>
<accession>A0ABW5XIX9</accession>
<dbReference type="InterPro" id="IPR005151">
    <property type="entry name" value="Tail-specific_protease"/>
</dbReference>
<dbReference type="PANTHER" id="PTHR32060:SF30">
    <property type="entry name" value="CARBOXY-TERMINAL PROCESSING PROTEASE CTPA"/>
    <property type="match status" value="1"/>
</dbReference>
<evidence type="ECO:0000259" key="2">
    <source>
        <dbReference type="SMART" id="SM00245"/>
    </source>
</evidence>
<feature type="domain" description="Tail specific protease" evidence="2">
    <location>
        <begin position="212"/>
        <end position="441"/>
    </location>
</feature>
<keyword evidence="4" id="KW-1185">Reference proteome</keyword>
<feature type="chain" id="PRO_5045222690" evidence="1">
    <location>
        <begin position="20"/>
        <end position="465"/>
    </location>
</feature>
<feature type="signal peptide" evidence="1">
    <location>
        <begin position="1"/>
        <end position="19"/>
    </location>
</feature>
<dbReference type="InterPro" id="IPR029045">
    <property type="entry name" value="ClpP/crotonase-like_dom_sf"/>
</dbReference>
<dbReference type="SMART" id="SM00245">
    <property type="entry name" value="TSPc"/>
    <property type="match status" value="1"/>
</dbReference>
<dbReference type="Gene3D" id="3.90.226.10">
    <property type="entry name" value="2-enoyl-CoA Hydratase, Chain A, domain 1"/>
    <property type="match status" value="1"/>
</dbReference>
<dbReference type="Proteomes" id="UP001597601">
    <property type="component" value="Unassembled WGS sequence"/>
</dbReference>
<protein>
    <submittedName>
        <fullName evidence="3">S41 family peptidase</fullName>
    </submittedName>
</protein>
<reference evidence="4" key="1">
    <citation type="journal article" date="2019" name="Int. J. Syst. Evol. Microbiol.">
        <title>The Global Catalogue of Microorganisms (GCM) 10K type strain sequencing project: providing services to taxonomists for standard genome sequencing and annotation.</title>
        <authorList>
            <consortium name="The Broad Institute Genomics Platform"/>
            <consortium name="The Broad Institute Genome Sequencing Center for Infectious Disease"/>
            <person name="Wu L."/>
            <person name="Ma J."/>
        </authorList>
    </citation>
    <scope>NUCLEOTIDE SEQUENCE [LARGE SCALE GENOMIC DNA]</scope>
    <source>
        <strain evidence="4">KCTC 52232</strain>
    </source>
</reference>
<dbReference type="Pfam" id="PF03572">
    <property type="entry name" value="Peptidase_S41"/>
    <property type="match status" value="1"/>
</dbReference>
<keyword evidence="1" id="KW-0732">Signal</keyword>
<evidence type="ECO:0000256" key="1">
    <source>
        <dbReference type="SAM" id="SignalP"/>
    </source>
</evidence>
<name>A0ABW5XIX9_9SPHI</name>
<gene>
    <name evidence="3" type="ORF">ACFSYC_02315</name>
</gene>
<sequence length="465" mass="53080">MKYILSALLLMFAVSQTQAQYVDEISKKLHDPKELRKDIDFARRKLEKEHINIYKFISKKALDHKFDSLKKAITSPMISLKFNARLMTVLSTIGDGHLSSTFEYSKFSPSDMDYLQRPKKQSGLKTLDYILVNNRLYVKQNNGDDTSIKTGDEILSIENKPVAAIIDTIMRTLASDGYNTTFKKVMINNNDFSQYYGFIWGAKDTMPIELKSNNLIRKVKLMPQEKSNVELRINNTKPVTYKFLRPDSSIAFLKVRTFMLDTSFKGFDDIFKTFKKSNSKILVLDLRGNTGGRIGWASSLFSYLTTKPAYFFNRPDELIKNYLIPGLNKLRDQQIKWYKQSSYYNQVLGQPDGFGGELYVLTDGGTFSASSLLTANLKKHRAVTIVGEETGGSRNIWTAGEMKSEILPESKMTLTYGILPFTFGDITDNTGHGIMPDVPITYTIEDYLAKKDLEMEWVMKDISNK</sequence>
<dbReference type="RefSeq" id="WP_377123102.1">
    <property type="nucleotide sequence ID" value="NZ_JBHUON010000002.1"/>
</dbReference>
<dbReference type="EMBL" id="JBHUON010000002">
    <property type="protein sequence ID" value="MFD2863510.1"/>
    <property type="molecule type" value="Genomic_DNA"/>
</dbReference>
<dbReference type="PANTHER" id="PTHR32060">
    <property type="entry name" value="TAIL-SPECIFIC PROTEASE"/>
    <property type="match status" value="1"/>
</dbReference>
<dbReference type="SUPFAM" id="SSF52096">
    <property type="entry name" value="ClpP/crotonase"/>
    <property type="match status" value="1"/>
</dbReference>
<evidence type="ECO:0000313" key="4">
    <source>
        <dbReference type="Proteomes" id="UP001597601"/>
    </source>
</evidence>
<comment type="caution">
    <text evidence="3">The sequence shown here is derived from an EMBL/GenBank/DDBJ whole genome shotgun (WGS) entry which is preliminary data.</text>
</comment>
<proteinExistence type="predicted"/>
<evidence type="ECO:0000313" key="3">
    <source>
        <dbReference type="EMBL" id="MFD2863510.1"/>
    </source>
</evidence>